<keyword evidence="1" id="KW-0732">Signal</keyword>
<reference evidence="2 3" key="1">
    <citation type="submission" date="2020-08" db="EMBL/GenBank/DDBJ databases">
        <title>Genomic Encyclopedia of Type Strains, Phase III (KMG-III): the genomes of soil and plant-associated and newly described type strains.</title>
        <authorList>
            <person name="Whitman W."/>
        </authorList>
    </citation>
    <scope>NUCLEOTIDE SEQUENCE [LARGE SCALE GENOMIC DNA]</scope>
    <source>
        <strain evidence="2 3">CECT 3313</strain>
    </source>
</reference>
<dbReference type="GO" id="GO:0008237">
    <property type="term" value="F:metallopeptidase activity"/>
    <property type="evidence" value="ECO:0007669"/>
    <property type="project" value="InterPro"/>
</dbReference>
<evidence type="ECO:0000313" key="2">
    <source>
        <dbReference type="EMBL" id="MBB5931862.1"/>
    </source>
</evidence>
<dbReference type="Proteomes" id="UP000585836">
    <property type="component" value="Unassembled WGS sequence"/>
</dbReference>
<dbReference type="RefSeq" id="WP_184973687.1">
    <property type="nucleotide sequence ID" value="NZ_JACHJK010000019.1"/>
</dbReference>
<dbReference type="AlphaFoldDB" id="A0A7W9UUR0"/>
<evidence type="ECO:0000256" key="1">
    <source>
        <dbReference type="SAM" id="SignalP"/>
    </source>
</evidence>
<feature type="signal peptide" evidence="1">
    <location>
        <begin position="1"/>
        <end position="26"/>
    </location>
</feature>
<organism evidence="2 3">
    <name type="scientific">Streptomyces echinatus</name>
    <dbReference type="NCBI Taxonomy" id="67293"/>
    <lineage>
        <taxon>Bacteria</taxon>
        <taxon>Bacillati</taxon>
        <taxon>Actinomycetota</taxon>
        <taxon>Actinomycetes</taxon>
        <taxon>Kitasatosporales</taxon>
        <taxon>Streptomycetaceae</taxon>
        <taxon>Streptomyces</taxon>
    </lineage>
</organism>
<protein>
    <recommendedName>
        <fullName evidence="4">Secreted protein</fullName>
    </recommendedName>
</protein>
<evidence type="ECO:0000313" key="3">
    <source>
        <dbReference type="Proteomes" id="UP000585836"/>
    </source>
</evidence>
<gene>
    <name evidence="2" type="ORF">FHS34_007371</name>
</gene>
<dbReference type="EMBL" id="JACHJK010000019">
    <property type="protein sequence ID" value="MBB5931862.1"/>
    <property type="molecule type" value="Genomic_DNA"/>
</dbReference>
<dbReference type="InterPro" id="IPR024079">
    <property type="entry name" value="MetalloPept_cat_dom_sf"/>
</dbReference>
<dbReference type="Gene3D" id="3.40.390.10">
    <property type="entry name" value="Collagenase (Catalytic Domain)"/>
    <property type="match status" value="1"/>
</dbReference>
<comment type="caution">
    <text evidence="2">The sequence shown here is derived from an EMBL/GenBank/DDBJ whole genome shotgun (WGS) entry which is preliminary data.</text>
</comment>
<name>A0A7W9UUR0_9ACTN</name>
<dbReference type="Pfam" id="PF09471">
    <property type="entry name" value="Peptidase_M64"/>
    <property type="match status" value="1"/>
</dbReference>
<keyword evidence="3" id="KW-1185">Reference proteome</keyword>
<sequence>MTHRARPRTRWITAATALLAAVAALAGGTGSGTAEAAAPGQRTQHIEYFAGPAAEPRQVSVPARPAEHDQAARRPARQAAVPAVRPLERTGPVSGRLDLVVMGDGYTADEQGDFAADAEEKLDAIFAVEPYRSYRGLFNVWLVDTVSAESGVSGDPTADVGKDTALGSAFFCDGLERLLCVDTDAVARYARLAPDADIVFVVANSAKYGGAGYSTADLPPTSPFHGVATMSSDNERSYLIGAHELGHSIGKLADEYQYPGYGAYPYAEEPATANLTLTRDPATAKWSRWAGVQDPTGSIVGTYEGGGYYETGIHRPTDTSLMRSLASPEFNVVGREAMIAGFYAYADALTSPVPTTEPVRGNRPIPVRLAPLTGLADLHLTWYVDGREVPWAAGARVVTPHALGVHGHGHRVTATVTDRSAALRNPVALARATNSLTWTIR</sequence>
<dbReference type="InterPro" id="IPR019026">
    <property type="entry name" value="Peptidase_M64_IgA"/>
</dbReference>
<accession>A0A7W9UUR0</accession>
<feature type="chain" id="PRO_5038919243" description="Secreted protein" evidence="1">
    <location>
        <begin position="27"/>
        <end position="441"/>
    </location>
</feature>
<proteinExistence type="predicted"/>
<evidence type="ECO:0008006" key="4">
    <source>
        <dbReference type="Google" id="ProtNLM"/>
    </source>
</evidence>